<dbReference type="AlphaFoldDB" id="A0A1H0AGL2"/>
<dbReference type="RefSeq" id="WP_092062588.1">
    <property type="nucleotide sequence ID" value="NZ_FNIN01000001.1"/>
</dbReference>
<dbReference type="GO" id="GO:0051536">
    <property type="term" value="F:iron-sulfur cluster binding"/>
    <property type="evidence" value="ECO:0007669"/>
    <property type="project" value="UniProtKB-KW"/>
</dbReference>
<evidence type="ECO:0000259" key="4">
    <source>
        <dbReference type="PROSITE" id="PS51379"/>
    </source>
</evidence>
<dbReference type="InterPro" id="IPR027417">
    <property type="entry name" value="P-loop_NTPase"/>
</dbReference>
<dbReference type="InterPro" id="IPR017900">
    <property type="entry name" value="4Fe4S_Fe_S_CS"/>
</dbReference>
<dbReference type="Pfam" id="PF01656">
    <property type="entry name" value="CbiA"/>
    <property type="match status" value="1"/>
</dbReference>
<evidence type="ECO:0000256" key="2">
    <source>
        <dbReference type="ARBA" id="ARBA00023004"/>
    </source>
</evidence>
<dbReference type="Proteomes" id="UP000199602">
    <property type="component" value="Unassembled WGS sequence"/>
</dbReference>
<dbReference type="InterPro" id="IPR002586">
    <property type="entry name" value="CobQ/CobB/MinD/ParA_Nub-bd_dom"/>
</dbReference>
<dbReference type="InterPro" id="IPR017896">
    <property type="entry name" value="4Fe4S_Fe-S-bd"/>
</dbReference>
<keyword evidence="2" id="KW-0408">Iron</keyword>
<dbReference type="PANTHER" id="PTHR43534">
    <property type="entry name" value="MIND SUPERFAMILY P-LOOP ATPASE CONTAINING AN INSERTED FERREDOXIN DOMAIN"/>
    <property type="match status" value="1"/>
</dbReference>
<dbReference type="SUPFAM" id="SSF52540">
    <property type="entry name" value="P-loop containing nucleoside triphosphate hydrolases"/>
    <property type="match status" value="1"/>
</dbReference>
<evidence type="ECO:0000256" key="3">
    <source>
        <dbReference type="ARBA" id="ARBA00023014"/>
    </source>
</evidence>
<evidence type="ECO:0000256" key="1">
    <source>
        <dbReference type="ARBA" id="ARBA00022723"/>
    </source>
</evidence>
<feature type="domain" description="4Fe-4S ferredoxin-type" evidence="4">
    <location>
        <begin position="98"/>
        <end position="127"/>
    </location>
</feature>
<evidence type="ECO:0000313" key="6">
    <source>
        <dbReference type="Proteomes" id="UP000199602"/>
    </source>
</evidence>
<sequence>MSKKKSKEIIVLSGKGGTGKTSITASLAALQKKQAVLADCDVDAANLHLLLNPSIKQKTPFVSGKLAKIRQEDCISCGLCLENCRFDAIIQQKLLDKVVFTVDPIECEGCGVCVHFCPAKAIDFDEQECGNWMISSTKYGPMVHAKLHIGAENSGKLVSLVRNEARKLAEENNIPYILVDGPPGIGCPVIASLTGSDFVLIITEPTLSGRHDFERILKLVKHFKLPSALLINKWDLNPEIAAQIEETAHEYGSIILDSIPYDPAFTKAQLSVKPVVEISPILKDKIEIIWEKITEYI</sequence>
<evidence type="ECO:0000313" key="5">
    <source>
        <dbReference type="EMBL" id="SDN32524.1"/>
    </source>
</evidence>
<dbReference type="CDD" id="cd03110">
    <property type="entry name" value="SIMIBI_bact_arch"/>
    <property type="match status" value="1"/>
</dbReference>
<accession>A0A1H0AGL2</accession>
<dbReference type="GO" id="GO:0046872">
    <property type="term" value="F:metal ion binding"/>
    <property type="evidence" value="ECO:0007669"/>
    <property type="project" value="UniProtKB-KW"/>
</dbReference>
<keyword evidence="3" id="KW-0411">Iron-sulfur</keyword>
<dbReference type="Gene3D" id="3.40.50.300">
    <property type="entry name" value="P-loop containing nucleotide triphosphate hydrolases"/>
    <property type="match status" value="1"/>
</dbReference>
<dbReference type="OrthoDB" id="9778602at2"/>
<dbReference type="Gene3D" id="3.30.70.20">
    <property type="match status" value="1"/>
</dbReference>
<keyword evidence="6" id="KW-1185">Reference proteome</keyword>
<name>A0A1H0AGL2_9BACT</name>
<dbReference type="EMBL" id="FNIN01000001">
    <property type="protein sequence ID" value="SDN32524.1"/>
    <property type="molecule type" value="Genomic_DNA"/>
</dbReference>
<gene>
    <name evidence="5" type="ORF">SAMN04488516_101403</name>
</gene>
<keyword evidence="1" id="KW-0479">Metal-binding</keyword>
<organism evidence="5 6">
    <name type="scientific">Desulfonauticus submarinus</name>
    <dbReference type="NCBI Taxonomy" id="206665"/>
    <lineage>
        <taxon>Bacteria</taxon>
        <taxon>Pseudomonadati</taxon>
        <taxon>Thermodesulfobacteriota</taxon>
        <taxon>Desulfovibrionia</taxon>
        <taxon>Desulfovibrionales</taxon>
        <taxon>Desulfonauticaceae</taxon>
        <taxon>Desulfonauticus</taxon>
    </lineage>
</organism>
<protein>
    <submittedName>
        <fullName evidence="5">MinD superfamily P-loop ATPase, contains an inserted ferredoxin domain</fullName>
    </submittedName>
</protein>
<dbReference type="SUPFAM" id="SSF54862">
    <property type="entry name" value="4Fe-4S ferredoxins"/>
    <property type="match status" value="1"/>
</dbReference>
<dbReference type="PROSITE" id="PS00198">
    <property type="entry name" value="4FE4S_FER_1"/>
    <property type="match status" value="1"/>
</dbReference>
<dbReference type="STRING" id="206665.SAMN04488516_101403"/>
<dbReference type="Pfam" id="PF00037">
    <property type="entry name" value="Fer4"/>
    <property type="match status" value="2"/>
</dbReference>
<dbReference type="PROSITE" id="PS51379">
    <property type="entry name" value="4FE4S_FER_2"/>
    <property type="match status" value="2"/>
</dbReference>
<dbReference type="PANTHER" id="PTHR43534:SF1">
    <property type="entry name" value="4FE-4S CLUSTER CONTAINING PARA FAMILY ATPASE PROTEIN"/>
    <property type="match status" value="1"/>
</dbReference>
<reference evidence="5 6" key="1">
    <citation type="submission" date="2016-10" db="EMBL/GenBank/DDBJ databases">
        <authorList>
            <person name="de Groot N.N."/>
        </authorList>
    </citation>
    <scope>NUCLEOTIDE SEQUENCE [LARGE SCALE GENOMIC DNA]</scope>
    <source>
        <strain evidence="5 6">DSM 15269</strain>
    </source>
</reference>
<proteinExistence type="predicted"/>
<feature type="domain" description="4Fe-4S ferredoxin-type" evidence="4">
    <location>
        <begin position="65"/>
        <end position="94"/>
    </location>
</feature>